<comment type="caution">
    <text evidence="2">The sequence shown here is derived from an EMBL/GenBank/DDBJ whole genome shotgun (WGS) entry which is preliminary data.</text>
</comment>
<organism evidence="2 3">
    <name type="scientific">Shewanella xiamenensis</name>
    <dbReference type="NCBI Taxonomy" id="332186"/>
    <lineage>
        <taxon>Bacteria</taxon>
        <taxon>Pseudomonadati</taxon>
        <taxon>Pseudomonadota</taxon>
        <taxon>Gammaproteobacteria</taxon>
        <taxon>Alteromonadales</taxon>
        <taxon>Shewanellaceae</taxon>
        <taxon>Shewanella</taxon>
    </lineage>
</organism>
<dbReference type="CDD" id="cd00085">
    <property type="entry name" value="HNHc"/>
    <property type="match status" value="1"/>
</dbReference>
<feature type="compositionally biased region" description="Polar residues" evidence="1">
    <location>
        <begin position="134"/>
        <end position="155"/>
    </location>
</feature>
<dbReference type="InterPro" id="IPR003615">
    <property type="entry name" value="HNH_nuc"/>
</dbReference>
<accession>A0ABT6U7W5</accession>
<dbReference type="Proteomes" id="UP001159075">
    <property type="component" value="Unassembled WGS sequence"/>
</dbReference>
<evidence type="ECO:0000313" key="3">
    <source>
        <dbReference type="Proteomes" id="UP001159075"/>
    </source>
</evidence>
<evidence type="ECO:0000313" key="2">
    <source>
        <dbReference type="EMBL" id="MDI5830163.1"/>
    </source>
</evidence>
<evidence type="ECO:0008006" key="4">
    <source>
        <dbReference type="Google" id="ProtNLM"/>
    </source>
</evidence>
<protein>
    <recommendedName>
        <fullName evidence="4">HNH domain-containing protein</fullName>
    </recommendedName>
</protein>
<feature type="region of interest" description="Disordered" evidence="1">
    <location>
        <begin position="134"/>
        <end position="160"/>
    </location>
</feature>
<reference evidence="2 3" key="1">
    <citation type="submission" date="2022-09" db="EMBL/GenBank/DDBJ databases">
        <title>The outer-membrane cytochrome OmcA is essential for infection of Shewanella oneidensis by a zebrafish-associated bacteriophage.</title>
        <authorList>
            <person name="Grenfell A.W."/>
            <person name="Intile P."/>
            <person name="Mcfarlane J."/>
            <person name="Leung D."/>
            <person name="Abdalla K."/>
            <person name="Wold M."/>
            <person name="Kees E."/>
            <person name="Gralnick J."/>
        </authorList>
    </citation>
    <scope>NUCLEOTIDE SEQUENCE [LARGE SCALE GENOMIC DNA]</scope>
    <source>
        <strain evidence="2 3">NF-5</strain>
    </source>
</reference>
<gene>
    <name evidence="2" type="ORF">ODY93_01180</name>
</gene>
<proteinExistence type="predicted"/>
<dbReference type="RefSeq" id="WP_282678853.1">
    <property type="nucleotide sequence ID" value="NZ_JAOTLW010000001.1"/>
</dbReference>
<dbReference type="EMBL" id="JAOTLW010000001">
    <property type="protein sequence ID" value="MDI5830163.1"/>
    <property type="molecule type" value="Genomic_DNA"/>
</dbReference>
<name>A0ABT6U7W5_9GAMM</name>
<evidence type="ECO:0000256" key="1">
    <source>
        <dbReference type="SAM" id="MobiDB-lite"/>
    </source>
</evidence>
<sequence>MAKITPQQYEPAFDIAKAMREGRFHRNRAIELMVETGFGRPSASFYLSALQIMPTGETYKKTISNGATRYYLQRFMGEMNVDEFVAVLRSVAGHIRYYNAQGAGKQRQLAGILAEFQSLAEVFYGSAFTALQPPSNDGESAGNTTAASPEQSLTETYEAPEPAYHEGAVKTIELTVHERDPAARRACIAHFGPICQICDFDFERTYGELGRGFIHVHHRADLALADDEREVNPITDLIPVCPNCHAILHTETPAMDSDKLKARIEALAAGTKQM</sequence>
<keyword evidence="3" id="KW-1185">Reference proteome</keyword>